<dbReference type="InterPro" id="IPR036108">
    <property type="entry name" value="4pyrrol_syn_uPrphyn_synt_sf"/>
</dbReference>
<dbReference type="AlphaFoldDB" id="A0A7X0WZC5"/>
<accession>A0A7X0WZC5</accession>
<dbReference type="InterPro" id="IPR039793">
    <property type="entry name" value="UROS/Hem4"/>
</dbReference>
<evidence type="ECO:0000313" key="12">
    <source>
        <dbReference type="Proteomes" id="UP000523362"/>
    </source>
</evidence>
<name>A0A7X0WZC5_LISSE</name>
<dbReference type="GO" id="GO:0006780">
    <property type="term" value="P:uroporphyrinogen III biosynthetic process"/>
    <property type="evidence" value="ECO:0007669"/>
    <property type="project" value="UniProtKB-UniRule"/>
</dbReference>
<evidence type="ECO:0000256" key="3">
    <source>
        <dbReference type="ARBA" id="ARBA00013109"/>
    </source>
</evidence>
<gene>
    <name evidence="11" type="ORF">HB897_00795</name>
</gene>
<evidence type="ECO:0000256" key="5">
    <source>
        <dbReference type="ARBA" id="ARBA00023244"/>
    </source>
</evidence>
<evidence type="ECO:0000259" key="10">
    <source>
        <dbReference type="Pfam" id="PF02602"/>
    </source>
</evidence>
<evidence type="ECO:0000256" key="1">
    <source>
        <dbReference type="ARBA" id="ARBA00004772"/>
    </source>
</evidence>
<sequence length="240" mass="27820">MIKKVVLTREASKNIKWQAYFAENGFVVDSVPLIETKPQNVVFTSEQQNVEWIFFTSVNAVEYFFKQHKVTKPYKYAVIGEKTKEKLADYGHLPSFIPTLYQTEPFLSEWLEKYPKKTSILLPKSNLSRTVMEDTLKEKGYVIFPVELYETIFPTKSKSLLKQLFTQNENQIIIFASPSAWKNFYSVAKNFPSQKGNWRIASIGNVTTKAILADGYEVTYQAETFTMKNLADLIIQEEYK</sequence>
<comment type="catalytic activity">
    <reaction evidence="8 9">
        <text>hydroxymethylbilane = uroporphyrinogen III + H2O</text>
        <dbReference type="Rhea" id="RHEA:18965"/>
        <dbReference type="ChEBI" id="CHEBI:15377"/>
        <dbReference type="ChEBI" id="CHEBI:57308"/>
        <dbReference type="ChEBI" id="CHEBI:57845"/>
        <dbReference type="EC" id="4.2.1.75"/>
    </reaction>
</comment>
<evidence type="ECO:0000256" key="9">
    <source>
        <dbReference type="RuleBase" id="RU366031"/>
    </source>
</evidence>
<dbReference type="InterPro" id="IPR003754">
    <property type="entry name" value="4pyrrol_synth_uPrphyn_synth"/>
</dbReference>
<comment type="pathway">
    <text evidence="1 9">Porphyrin-containing compound metabolism; protoporphyrin-IX biosynthesis; coproporphyrinogen-III from 5-aminolevulinate: step 3/4.</text>
</comment>
<dbReference type="Pfam" id="PF02602">
    <property type="entry name" value="HEM4"/>
    <property type="match status" value="1"/>
</dbReference>
<proteinExistence type="inferred from homology"/>
<keyword evidence="4 9" id="KW-0456">Lyase</keyword>
<feature type="domain" description="Tetrapyrrole biosynthesis uroporphyrinogen III synthase" evidence="10">
    <location>
        <begin position="17"/>
        <end position="231"/>
    </location>
</feature>
<dbReference type="CDD" id="cd06578">
    <property type="entry name" value="HemD"/>
    <property type="match status" value="1"/>
</dbReference>
<evidence type="ECO:0000256" key="4">
    <source>
        <dbReference type="ARBA" id="ARBA00023239"/>
    </source>
</evidence>
<reference evidence="11 12" key="1">
    <citation type="submission" date="2020-03" db="EMBL/GenBank/DDBJ databases">
        <title>Soil Listeria distribution.</title>
        <authorList>
            <person name="Liao J."/>
            <person name="Wiedmann M."/>
        </authorList>
    </citation>
    <scope>NUCLEOTIDE SEQUENCE [LARGE SCALE GENOMIC DNA]</scope>
    <source>
        <strain evidence="11 12">FSL L7-1560</strain>
    </source>
</reference>
<evidence type="ECO:0000256" key="8">
    <source>
        <dbReference type="ARBA" id="ARBA00048617"/>
    </source>
</evidence>
<evidence type="ECO:0000256" key="6">
    <source>
        <dbReference type="ARBA" id="ARBA00037589"/>
    </source>
</evidence>
<organism evidence="11 12">
    <name type="scientific">Listeria seeligeri</name>
    <dbReference type="NCBI Taxonomy" id="1640"/>
    <lineage>
        <taxon>Bacteria</taxon>
        <taxon>Bacillati</taxon>
        <taxon>Bacillota</taxon>
        <taxon>Bacilli</taxon>
        <taxon>Bacillales</taxon>
        <taxon>Listeriaceae</taxon>
        <taxon>Listeria</taxon>
    </lineage>
</organism>
<evidence type="ECO:0000313" key="11">
    <source>
        <dbReference type="EMBL" id="MBC1484763.1"/>
    </source>
</evidence>
<dbReference type="GO" id="GO:0006782">
    <property type="term" value="P:protoporphyrinogen IX biosynthetic process"/>
    <property type="evidence" value="ECO:0007669"/>
    <property type="project" value="UniProtKB-UniRule"/>
</dbReference>
<protein>
    <recommendedName>
        <fullName evidence="7 9">Uroporphyrinogen-III synthase</fullName>
        <ecNumber evidence="3 9">4.2.1.75</ecNumber>
    </recommendedName>
</protein>
<comment type="caution">
    <text evidence="11">The sequence shown here is derived from an EMBL/GenBank/DDBJ whole genome shotgun (WGS) entry which is preliminary data.</text>
</comment>
<dbReference type="PANTHER" id="PTHR38042:SF1">
    <property type="entry name" value="UROPORPHYRINOGEN-III SYNTHASE, CHLOROPLASTIC"/>
    <property type="match status" value="1"/>
</dbReference>
<evidence type="ECO:0000256" key="2">
    <source>
        <dbReference type="ARBA" id="ARBA00008133"/>
    </source>
</evidence>
<comment type="similarity">
    <text evidence="2 9">Belongs to the uroporphyrinogen-III synthase family.</text>
</comment>
<keyword evidence="5 9" id="KW-0627">Porphyrin biosynthesis</keyword>
<dbReference type="GO" id="GO:0004852">
    <property type="term" value="F:uroporphyrinogen-III synthase activity"/>
    <property type="evidence" value="ECO:0007669"/>
    <property type="project" value="UniProtKB-UniRule"/>
</dbReference>
<dbReference type="SUPFAM" id="SSF69618">
    <property type="entry name" value="HemD-like"/>
    <property type="match status" value="1"/>
</dbReference>
<dbReference type="NCBIfam" id="NF004586">
    <property type="entry name" value="PRK05928.2-4"/>
    <property type="match status" value="1"/>
</dbReference>
<dbReference type="RefSeq" id="WP_185383155.1">
    <property type="nucleotide sequence ID" value="NZ_JAARRG010000001.1"/>
</dbReference>
<dbReference type="PANTHER" id="PTHR38042">
    <property type="entry name" value="UROPORPHYRINOGEN-III SYNTHASE, CHLOROPLASTIC"/>
    <property type="match status" value="1"/>
</dbReference>
<dbReference type="EC" id="4.2.1.75" evidence="3 9"/>
<dbReference type="Gene3D" id="3.40.50.10090">
    <property type="match status" value="2"/>
</dbReference>
<comment type="function">
    <text evidence="6 9">Catalyzes cyclization of the linear tetrapyrrole, hydroxymethylbilane, to the macrocyclic uroporphyrinogen III.</text>
</comment>
<dbReference type="UniPathway" id="UPA00251">
    <property type="reaction ID" value="UER00320"/>
</dbReference>
<evidence type="ECO:0000256" key="7">
    <source>
        <dbReference type="ARBA" id="ARBA00040167"/>
    </source>
</evidence>
<dbReference type="EMBL" id="JAARRG010000001">
    <property type="protein sequence ID" value="MBC1484763.1"/>
    <property type="molecule type" value="Genomic_DNA"/>
</dbReference>
<dbReference type="Proteomes" id="UP000523362">
    <property type="component" value="Unassembled WGS sequence"/>
</dbReference>